<feature type="domain" description="NAD-dependent epimerase/dehydratase" evidence="3">
    <location>
        <begin position="7"/>
        <end position="259"/>
    </location>
</feature>
<dbReference type="SUPFAM" id="SSF51735">
    <property type="entry name" value="NAD(P)-binding Rossmann-fold domains"/>
    <property type="match status" value="1"/>
</dbReference>
<evidence type="ECO:0000313" key="5">
    <source>
        <dbReference type="Proteomes" id="UP000094801"/>
    </source>
</evidence>
<dbReference type="CDD" id="cd05227">
    <property type="entry name" value="AR_SDR_e"/>
    <property type="match status" value="1"/>
</dbReference>
<keyword evidence="5" id="KW-1185">Reference proteome</keyword>
<evidence type="ECO:0000256" key="1">
    <source>
        <dbReference type="ARBA" id="ARBA00023002"/>
    </source>
</evidence>
<protein>
    <recommendedName>
        <fullName evidence="3">NAD-dependent epimerase/dehydratase domain-containing protein</fullName>
    </recommendedName>
</protein>
<gene>
    <name evidence="4" type="ORF">CANARDRAFT_8789</name>
</gene>
<dbReference type="InterPro" id="IPR050425">
    <property type="entry name" value="NAD(P)_dehydrat-like"/>
</dbReference>
<dbReference type="AlphaFoldDB" id="A0A1E4SX75"/>
<sequence length="339" mass="37115">MSSTTTVFVSGANGFIAQHIVKHLIAKGYNVVGSVRSPAKGESLKKNVGDKFSYEIVEDLTKEGCFDEALKNHPEVTVFLHTASPFTLAIEDPEKDLILPAIKGTLNALKGIKALAPQITRVVITSSCASVVDMAGNAPPFQQYTEENWNPVTYEKAKSNVFDGYCGSKTFAERAAWDFVENENPHFSLSVINPSYVFGPQAFDEDAKKSSLNTSSEIIGSLLKTKPSDKVSPSYGGFVDVRNVADAHILAFEKDEAKGKRFILNDVNFTSQSVLNIIRKQFPQLQSKITEGGDETIDADAVWGTAKNDRAKEILKIDFISLEKSVVDSVAQLLKYHTI</sequence>
<reference evidence="5" key="1">
    <citation type="submission" date="2016-04" db="EMBL/GenBank/DDBJ databases">
        <title>Comparative genomics of biotechnologically important yeasts.</title>
        <authorList>
            <consortium name="DOE Joint Genome Institute"/>
            <person name="Riley R."/>
            <person name="Haridas S."/>
            <person name="Wolfe K.H."/>
            <person name="Lopes M.R."/>
            <person name="Hittinger C.T."/>
            <person name="Goker M."/>
            <person name="Salamov A."/>
            <person name="Wisecaver J."/>
            <person name="Long T.M."/>
            <person name="Aerts A.L."/>
            <person name="Barry K."/>
            <person name="Choi C."/>
            <person name="Clum A."/>
            <person name="Coughlan A.Y."/>
            <person name="Deshpande S."/>
            <person name="Douglass A.P."/>
            <person name="Hanson S.J."/>
            <person name="Klenk H.-P."/>
            <person name="Labutti K."/>
            <person name="Lapidus A."/>
            <person name="Lindquist E."/>
            <person name="Lipzen A."/>
            <person name="Meier-Kolthoff J.P."/>
            <person name="Ohm R.A."/>
            <person name="Otillar R.P."/>
            <person name="Pangilinan J."/>
            <person name="Peng Y."/>
            <person name="Rokas A."/>
            <person name="Rosa C.A."/>
            <person name="Scheuner C."/>
            <person name="Sibirny A.A."/>
            <person name="Slot J.C."/>
            <person name="Stielow J.B."/>
            <person name="Sun H."/>
            <person name="Kurtzman C.P."/>
            <person name="Blackwell M."/>
            <person name="Grigoriev I.V."/>
            <person name="Jeffries T.W."/>
        </authorList>
    </citation>
    <scope>NUCLEOTIDE SEQUENCE [LARGE SCALE GENOMIC DNA]</scope>
    <source>
        <strain evidence="5">NRRL YB-2248</strain>
    </source>
</reference>
<dbReference type="InterPro" id="IPR001509">
    <property type="entry name" value="Epimerase_deHydtase"/>
</dbReference>
<evidence type="ECO:0000313" key="4">
    <source>
        <dbReference type="EMBL" id="ODV84111.1"/>
    </source>
</evidence>
<dbReference type="InterPro" id="IPR036291">
    <property type="entry name" value="NAD(P)-bd_dom_sf"/>
</dbReference>
<comment type="similarity">
    <text evidence="2">Belongs to the NAD(P)-dependent epimerase/dehydratase family. Dihydroflavonol-4-reductase subfamily.</text>
</comment>
<dbReference type="FunFam" id="3.40.50.720:FF:000191">
    <property type="entry name" value="Methylglyoxal reductase (NADPH-dependent)"/>
    <property type="match status" value="1"/>
</dbReference>
<dbReference type="OrthoDB" id="9402762at2759"/>
<dbReference type="PANTHER" id="PTHR10366:SF564">
    <property type="entry name" value="STEROL-4-ALPHA-CARBOXYLATE 3-DEHYDROGENASE, DECARBOXYLATING"/>
    <property type="match status" value="1"/>
</dbReference>
<dbReference type="Pfam" id="PF01370">
    <property type="entry name" value="Epimerase"/>
    <property type="match status" value="1"/>
</dbReference>
<evidence type="ECO:0000259" key="3">
    <source>
        <dbReference type="Pfam" id="PF01370"/>
    </source>
</evidence>
<dbReference type="GO" id="GO:0016616">
    <property type="term" value="F:oxidoreductase activity, acting on the CH-OH group of donors, NAD or NADP as acceptor"/>
    <property type="evidence" value="ECO:0007669"/>
    <property type="project" value="TreeGrafter"/>
</dbReference>
<dbReference type="Gene3D" id="3.40.50.720">
    <property type="entry name" value="NAD(P)-binding Rossmann-like Domain"/>
    <property type="match status" value="1"/>
</dbReference>
<dbReference type="EMBL" id="KV453858">
    <property type="protein sequence ID" value="ODV84111.1"/>
    <property type="molecule type" value="Genomic_DNA"/>
</dbReference>
<keyword evidence="1" id="KW-0560">Oxidoreductase</keyword>
<organism evidence="4 5">
    <name type="scientific">[Candida] arabinofermentans NRRL YB-2248</name>
    <dbReference type="NCBI Taxonomy" id="983967"/>
    <lineage>
        <taxon>Eukaryota</taxon>
        <taxon>Fungi</taxon>
        <taxon>Dikarya</taxon>
        <taxon>Ascomycota</taxon>
        <taxon>Saccharomycotina</taxon>
        <taxon>Pichiomycetes</taxon>
        <taxon>Pichiales</taxon>
        <taxon>Pichiaceae</taxon>
        <taxon>Ogataea</taxon>
        <taxon>Ogataea/Candida clade</taxon>
    </lineage>
</organism>
<name>A0A1E4SX75_9ASCO</name>
<accession>A0A1E4SX75</accession>
<proteinExistence type="inferred from homology"/>
<dbReference type="STRING" id="983967.A0A1E4SX75"/>
<dbReference type="PANTHER" id="PTHR10366">
    <property type="entry name" value="NAD DEPENDENT EPIMERASE/DEHYDRATASE"/>
    <property type="match status" value="1"/>
</dbReference>
<dbReference type="Proteomes" id="UP000094801">
    <property type="component" value="Unassembled WGS sequence"/>
</dbReference>
<evidence type="ECO:0000256" key="2">
    <source>
        <dbReference type="ARBA" id="ARBA00023445"/>
    </source>
</evidence>